<dbReference type="EMBL" id="RCYZ01000002">
    <property type="protein sequence ID" value="TPG67452.1"/>
    <property type="molecule type" value="Genomic_DNA"/>
</dbReference>
<accession>A0A502H192</accession>
<protein>
    <recommendedName>
        <fullName evidence="4">Cell surface protein SprA</fullName>
    </recommendedName>
</protein>
<evidence type="ECO:0000313" key="3">
    <source>
        <dbReference type="Proteomes" id="UP000317646"/>
    </source>
</evidence>
<evidence type="ECO:0008006" key="4">
    <source>
        <dbReference type="Google" id="ProtNLM"/>
    </source>
</evidence>
<reference evidence="2 3" key="1">
    <citation type="journal article" date="2019" name="Environ. Microbiol.">
        <title>Species interactions and distinct microbial communities in high Arctic permafrost affected cryosols are associated with the CH4 and CO2 gas fluxes.</title>
        <authorList>
            <person name="Altshuler I."/>
            <person name="Hamel J."/>
            <person name="Turney S."/>
            <person name="Magnuson E."/>
            <person name="Levesque R."/>
            <person name="Greer C."/>
            <person name="Whyte L.G."/>
        </authorList>
    </citation>
    <scope>NUCLEOTIDE SEQUENCE [LARGE SCALE GENOMIC DNA]</scope>
    <source>
        <strain evidence="2 3">S9.2P</strain>
    </source>
</reference>
<dbReference type="OrthoDB" id="9815802at2"/>
<organism evidence="2 3">
    <name type="scientific">Hymenobacter nivis</name>
    <dbReference type="NCBI Taxonomy" id="1850093"/>
    <lineage>
        <taxon>Bacteria</taxon>
        <taxon>Pseudomonadati</taxon>
        <taxon>Bacteroidota</taxon>
        <taxon>Cytophagia</taxon>
        <taxon>Cytophagales</taxon>
        <taxon>Hymenobacteraceae</taxon>
        <taxon>Hymenobacter</taxon>
    </lineage>
</organism>
<keyword evidence="1" id="KW-0732">Signal</keyword>
<gene>
    <name evidence="2" type="ORF">EAH73_06970</name>
</gene>
<evidence type="ECO:0000256" key="1">
    <source>
        <dbReference type="SAM" id="SignalP"/>
    </source>
</evidence>
<comment type="caution">
    <text evidence="2">The sequence shown here is derived from an EMBL/GenBank/DDBJ whole genome shotgun (WGS) entry which is preliminary data.</text>
</comment>
<sequence length="1320" mass="144435">MAQLYRTRFPWLGLLAAVWAVLSALGACAQEKPVLPGAPVGVPAPPALGAPGLGAPAVGPPALGIPVLGVPALGAPATAAPAVGAPRPAATAVPPPSSRRCRYLRLAPGRDTTDFALADTLTIVPASVTAADGRAVPYDARTNRYRWVRPAPRDSAGAPRPDSVLLCYRVLPLRLEAARYRRPLRLMDSLDFRRAPIGYEDFSVKEQILNTPGISKTGNLARGVSFGNTQNVFVNSALNLQLEGQLTDGIHLTAAISDQNVPFQPEGNTQQLQQFDKIYITLTSQQGSLTAGDVVLRNKPDYFLRYYKNIQGAALEANFGPPLPGLTSGPAAQGVANTVFLNGQAGQLPVAPGGAVPTLNPATISQPQLADPNRQVPLAGTVATASGRTAKGLAWQSSTAIAGGVAKGKFASLDVAPLENVQGPYRLTGPNGEQYIIVLANSERVYLDGRLQVRGYDADYTIDYNLAEVTFTPRHLITRNSRIKIDFEYSDLNYSRSLYALSHYQQIGKLSLHANYYQEADNPDNAANLELGPADRLRLRAAGNVAAVDAPGADSAAFNRTIVQYHRDVVLPPGALAPVAVFTYVGATSPIDSVRGVYTVRFTDLGQGNGDYVASTRFVAANGRVYEYVAPVGGVRQGRYQPVRRLPTPQLKQLVSAGASYEVARGATVFVDAASSRLDRNRFSPESDRGGAVHVGYVVQDRRLNLPGLRDYRVRSALDYEYTAPRFAPIDRYRDIEFDRNWSTASTVQGNAVGGVPREDNILNFSVGLTKNVNNNFSYRVSHRYRPGEVNGTQHWLDGAQKFGGLELRGSLFLLNSEAGRFRSSWARGEGTARFVGGALVPGYAYRFDKNRVALPGGDSTSTVNYFDEHNVFLQSRDSARTKFRLDYSYRRDQGPTADRRALAERSAAQTWQGSLAARPGRTQDLRIVATYRSLAQRDSALSRTALGKIDYNVGLFQNQVRSELSYSVATGRELRRDYSYLAVPAGQGTHYWQDAPPYDGIQQKNEFFEAQTADAQYRTYIKVYLPTADYLTAFTNRLSYRLTTAAPRGWREAGGWRAVAARFATLSSVTVDRRTANPNLGQRLSPFGYGPDDEQLLAFNQLMRNTVYFNRSNPIFGAEFTVQQTQQKTLLTQGFDLRNLATQSLLVRRTLAQFFTGRLTLTRDIREAQSDYLTTATTSRNFRLLNYAVQPEISYQPSPALRLTATYLRTSRRNVRDDAYFGTAGVFDELGLETRVSQVSKRTLTAATRFTRVAFDGDPTSAVGIEILNALRRGANFTWNLNVEQRLSNGLNLTLAYDGRKANGLNVVHTGRMQVAVLF</sequence>
<feature type="chain" id="PRO_5021332083" description="Cell surface protein SprA" evidence="1">
    <location>
        <begin position="30"/>
        <end position="1320"/>
    </location>
</feature>
<dbReference type="PROSITE" id="PS51257">
    <property type="entry name" value="PROKAR_LIPOPROTEIN"/>
    <property type="match status" value="1"/>
</dbReference>
<keyword evidence="3" id="KW-1185">Reference proteome</keyword>
<evidence type="ECO:0000313" key="2">
    <source>
        <dbReference type="EMBL" id="TPG67452.1"/>
    </source>
</evidence>
<dbReference type="RefSeq" id="WP_140465756.1">
    <property type="nucleotide sequence ID" value="NZ_RCYZ01000002.1"/>
</dbReference>
<name>A0A502H192_9BACT</name>
<feature type="signal peptide" evidence="1">
    <location>
        <begin position="1"/>
        <end position="29"/>
    </location>
</feature>
<dbReference type="Proteomes" id="UP000317646">
    <property type="component" value="Unassembled WGS sequence"/>
</dbReference>
<proteinExistence type="predicted"/>